<dbReference type="ExpressionAtlas" id="Q9FYW8">
    <property type="expression patterns" value="baseline"/>
</dbReference>
<reference evidence="4" key="1">
    <citation type="journal article" date="2000" name="Proc. Natl. Acad. Sci. U.S.A.">
        <title>Comparing sequenced segments of the tomato and Arabidopsis genomes: large-scale duplication followed by selective gene loss creates a network of synteny.</title>
        <authorList>
            <person name="Ku H.M."/>
            <person name="Vision T."/>
            <person name="Liu J."/>
            <person name="Tanksley S.D."/>
        </authorList>
    </citation>
    <scope>NUCLEOTIDE SEQUENCE</scope>
</reference>
<evidence type="ECO:0000313" key="4">
    <source>
        <dbReference type="EMBL" id="AAG01123.1"/>
    </source>
</evidence>
<name>Q9FYW8_SOLLC</name>
<proteinExistence type="inferred from homology"/>
<evidence type="ECO:0000256" key="1">
    <source>
        <dbReference type="ARBA" id="ARBA00007626"/>
    </source>
</evidence>
<organism evidence="4">
    <name type="scientific">Solanum lycopersicum</name>
    <name type="common">Tomato</name>
    <name type="synonym">Lycopersicon esculentum</name>
    <dbReference type="NCBI Taxonomy" id="4081"/>
    <lineage>
        <taxon>Eukaryota</taxon>
        <taxon>Viridiplantae</taxon>
        <taxon>Streptophyta</taxon>
        <taxon>Embryophyta</taxon>
        <taxon>Tracheophyta</taxon>
        <taxon>Spermatophyta</taxon>
        <taxon>Magnoliopsida</taxon>
        <taxon>eudicotyledons</taxon>
        <taxon>Gunneridae</taxon>
        <taxon>Pentapetalae</taxon>
        <taxon>asterids</taxon>
        <taxon>lamiids</taxon>
        <taxon>Solanales</taxon>
        <taxon>Solanaceae</taxon>
        <taxon>Solanoideae</taxon>
        <taxon>Solaneae</taxon>
        <taxon>Solanum</taxon>
        <taxon>Solanum subgen. Lycopersicon</taxon>
    </lineage>
</organism>
<accession>Q9FYW8</accession>
<sequence length="167" mass="18805">MVNRGCGPDVGAYNVKIMNIQGGDLEGMKTLIEEMSDAGLNPDTISYSYSMTCYCKNELMDEAEMVYEDLEKNECNANSATFRTLIFICGRFETGYKVFKESVKVQKIPDFDTLTYLVEGLVKKSKLKDAKGMSRTVKKKFPPNLVKAWTKLEEELGLAEAPDIRVQ</sequence>
<dbReference type="NCBIfam" id="TIGR00756">
    <property type="entry name" value="PPR"/>
    <property type="match status" value="1"/>
</dbReference>
<dbReference type="InterPro" id="IPR051240">
    <property type="entry name" value="Mito_RNA-Proc/Resp"/>
</dbReference>
<dbReference type="Pfam" id="PF13041">
    <property type="entry name" value="PPR_2"/>
    <property type="match status" value="1"/>
</dbReference>
<dbReference type="Gene3D" id="1.25.40.10">
    <property type="entry name" value="Tetratricopeptide repeat domain"/>
    <property type="match status" value="1"/>
</dbReference>
<dbReference type="InterPro" id="IPR002885">
    <property type="entry name" value="PPR_rpt"/>
</dbReference>
<comment type="similarity">
    <text evidence="1">Belongs to the PPR family. P subfamily.</text>
</comment>
<feature type="repeat" description="PPR" evidence="3">
    <location>
        <begin position="43"/>
        <end position="77"/>
    </location>
</feature>
<evidence type="ECO:0000256" key="3">
    <source>
        <dbReference type="PROSITE-ProRule" id="PRU00708"/>
    </source>
</evidence>
<dbReference type="PANTHER" id="PTHR47933">
    <property type="entry name" value="PENTATRICOPEPTIDE REPEAT-CONTAINING PROTEIN 1, MITOCHONDRIAL"/>
    <property type="match status" value="1"/>
</dbReference>
<dbReference type="AlphaFoldDB" id="Q9FYW8"/>
<evidence type="ECO:0000256" key="2">
    <source>
        <dbReference type="ARBA" id="ARBA00022737"/>
    </source>
</evidence>
<dbReference type="PROSITE" id="PS51375">
    <property type="entry name" value="PPR"/>
    <property type="match status" value="1"/>
</dbReference>
<dbReference type="EMBL" id="AF273333">
    <property type="protein sequence ID" value="AAG01123.1"/>
    <property type="molecule type" value="Genomic_DNA"/>
</dbReference>
<keyword evidence="2" id="KW-0677">Repeat</keyword>
<dbReference type="PANTHER" id="PTHR47933:SF44">
    <property type="entry name" value="SMALL RIBOSOMAL SUBUNIT PROTEIN ML103 (RPPR7)"/>
    <property type="match status" value="1"/>
</dbReference>
<protein>
    <submittedName>
        <fullName evidence="4">BAC19.8</fullName>
    </submittedName>
</protein>
<dbReference type="InterPro" id="IPR011990">
    <property type="entry name" value="TPR-like_helical_dom_sf"/>
</dbReference>